<comment type="similarity">
    <text evidence="3">Belongs to the Nudix hydrolase family.</text>
</comment>
<sequence length="156" mass="17808">MGYVDELRKLVGNRPLVLVRPTAGIVNERGQLLLTRDMDGKWSVPGGFMEPGETTEQCVRREIREEIGLGLGELQLLGVFSGPELRTKLLNGHEYDQVVIAYVCTDYEGEIEPDRVEVEEARFFDLYELPEGTDPYVREQLERWGPRLLELLKLSS</sequence>
<comment type="caution">
    <text evidence="5">The sequence shown here is derived from an EMBL/GenBank/DDBJ whole genome shotgun (WGS) entry which is preliminary data.</text>
</comment>
<dbReference type="EMBL" id="JBHSMI010000023">
    <property type="protein sequence ID" value="MFC5403424.1"/>
    <property type="molecule type" value="Genomic_DNA"/>
</dbReference>
<keyword evidence="6" id="KW-1185">Reference proteome</keyword>
<keyword evidence="2 3" id="KW-0378">Hydrolase</keyword>
<dbReference type="InterPro" id="IPR020084">
    <property type="entry name" value="NUDIX_hydrolase_CS"/>
</dbReference>
<feature type="domain" description="Nudix hydrolase" evidence="4">
    <location>
        <begin position="12"/>
        <end position="146"/>
    </location>
</feature>
<proteinExistence type="inferred from homology"/>
<dbReference type="PRINTS" id="PR00502">
    <property type="entry name" value="NUDIXFAMILY"/>
</dbReference>
<dbReference type="Proteomes" id="UP001596113">
    <property type="component" value="Unassembled WGS sequence"/>
</dbReference>
<evidence type="ECO:0000313" key="6">
    <source>
        <dbReference type="Proteomes" id="UP001596113"/>
    </source>
</evidence>
<dbReference type="InterPro" id="IPR000086">
    <property type="entry name" value="NUDIX_hydrolase_dom"/>
</dbReference>
<dbReference type="PROSITE" id="PS51462">
    <property type="entry name" value="NUDIX"/>
    <property type="match status" value="1"/>
</dbReference>
<evidence type="ECO:0000256" key="3">
    <source>
        <dbReference type="RuleBase" id="RU003476"/>
    </source>
</evidence>
<comment type="cofactor">
    <cofactor evidence="1">
        <name>Mg(2+)</name>
        <dbReference type="ChEBI" id="CHEBI:18420"/>
    </cofactor>
</comment>
<dbReference type="PANTHER" id="PTHR43046:SF2">
    <property type="entry name" value="8-OXO-DGTP DIPHOSPHATASE-RELATED"/>
    <property type="match status" value="1"/>
</dbReference>
<dbReference type="SUPFAM" id="SSF55811">
    <property type="entry name" value="Nudix"/>
    <property type="match status" value="1"/>
</dbReference>
<dbReference type="PANTHER" id="PTHR43046">
    <property type="entry name" value="GDP-MANNOSE MANNOSYL HYDROLASE"/>
    <property type="match status" value="1"/>
</dbReference>
<evidence type="ECO:0000256" key="2">
    <source>
        <dbReference type="ARBA" id="ARBA00022801"/>
    </source>
</evidence>
<dbReference type="Gene3D" id="3.90.79.10">
    <property type="entry name" value="Nucleoside Triphosphate Pyrophosphohydrolase"/>
    <property type="match status" value="1"/>
</dbReference>
<evidence type="ECO:0000313" key="5">
    <source>
        <dbReference type="EMBL" id="MFC5403424.1"/>
    </source>
</evidence>
<dbReference type="PROSITE" id="PS00893">
    <property type="entry name" value="NUDIX_BOX"/>
    <property type="match status" value="1"/>
</dbReference>
<reference evidence="6" key="1">
    <citation type="journal article" date="2019" name="Int. J. Syst. Evol. Microbiol.">
        <title>The Global Catalogue of Microorganisms (GCM) 10K type strain sequencing project: providing services to taxonomists for standard genome sequencing and annotation.</title>
        <authorList>
            <consortium name="The Broad Institute Genomics Platform"/>
            <consortium name="The Broad Institute Genome Sequencing Center for Infectious Disease"/>
            <person name="Wu L."/>
            <person name="Ma J."/>
        </authorList>
    </citation>
    <scope>NUCLEOTIDE SEQUENCE [LARGE SCALE GENOMIC DNA]</scope>
    <source>
        <strain evidence="6">CGMCC 1.18575</strain>
    </source>
</reference>
<dbReference type="RefSeq" id="WP_378132760.1">
    <property type="nucleotide sequence ID" value="NZ_JBHSMI010000023.1"/>
</dbReference>
<dbReference type="InterPro" id="IPR020476">
    <property type="entry name" value="Nudix_hydrolase"/>
</dbReference>
<name>A0ABW0HQN7_9BACL</name>
<gene>
    <name evidence="5" type="ORF">ACFPOF_11845</name>
</gene>
<dbReference type="Pfam" id="PF00293">
    <property type="entry name" value="NUDIX"/>
    <property type="match status" value="1"/>
</dbReference>
<organism evidence="5 6">
    <name type="scientific">Cohnella soli</name>
    <dbReference type="NCBI Taxonomy" id="425005"/>
    <lineage>
        <taxon>Bacteria</taxon>
        <taxon>Bacillati</taxon>
        <taxon>Bacillota</taxon>
        <taxon>Bacilli</taxon>
        <taxon>Bacillales</taxon>
        <taxon>Paenibacillaceae</taxon>
        <taxon>Cohnella</taxon>
    </lineage>
</organism>
<evidence type="ECO:0000256" key="1">
    <source>
        <dbReference type="ARBA" id="ARBA00001946"/>
    </source>
</evidence>
<dbReference type="InterPro" id="IPR015797">
    <property type="entry name" value="NUDIX_hydrolase-like_dom_sf"/>
</dbReference>
<evidence type="ECO:0000259" key="4">
    <source>
        <dbReference type="PROSITE" id="PS51462"/>
    </source>
</evidence>
<accession>A0ABW0HQN7</accession>
<protein>
    <submittedName>
        <fullName evidence="5">NUDIX domain-containing protein</fullName>
    </submittedName>
</protein>